<keyword evidence="1" id="KW-0238">DNA-binding</keyword>
<dbReference type="SUPFAM" id="SSF47413">
    <property type="entry name" value="lambda repressor-like DNA-binding domains"/>
    <property type="match status" value="1"/>
</dbReference>
<feature type="domain" description="HTH cro/C1-type" evidence="2">
    <location>
        <begin position="5"/>
        <end position="59"/>
    </location>
</feature>
<dbReference type="Pfam" id="PF01381">
    <property type="entry name" value="HTH_3"/>
    <property type="match status" value="1"/>
</dbReference>
<evidence type="ECO:0000256" key="1">
    <source>
        <dbReference type="ARBA" id="ARBA00023125"/>
    </source>
</evidence>
<organism evidence="3 4">
    <name type="scientific">Ornithinibacillus xuwenensis</name>
    <dbReference type="NCBI Taxonomy" id="3144668"/>
    <lineage>
        <taxon>Bacteria</taxon>
        <taxon>Bacillati</taxon>
        <taxon>Bacillota</taxon>
        <taxon>Bacilli</taxon>
        <taxon>Bacillales</taxon>
        <taxon>Bacillaceae</taxon>
        <taxon>Ornithinibacillus</taxon>
    </lineage>
</organism>
<dbReference type="PANTHER" id="PTHR46558:SF4">
    <property type="entry name" value="DNA-BIDING PHAGE PROTEIN"/>
    <property type="match status" value="1"/>
</dbReference>
<dbReference type="PROSITE" id="PS50943">
    <property type="entry name" value="HTH_CROC1"/>
    <property type="match status" value="1"/>
</dbReference>
<comment type="caution">
    <text evidence="3">The sequence shown here is derived from an EMBL/GenBank/DDBJ whole genome shotgun (WGS) entry which is preliminary data.</text>
</comment>
<dbReference type="InterPro" id="IPR001387">
    <property type="entry name" value="Cro/C1-type_HTH"/>
</dbReference>
<dbReference type="Gene3D" id="1.10.260.40">
    <property type="entry name" value="lambda repressor-like DNA-binding domains"/>
    <property type="match status" value="1"/>
</dbReference>
<dbReference type="InterPro" id="IPR010982">
    <property type="entry name" value="Lambda_DNA-bd_dom_sf"/>
</dbReference>
<proteinExistence type="predicted"/>
<dbReference type="RefSeq" id="WP_345823260.1">
    <property type="nucleotide sequence ID" value="NZ_JBDIML010000001.1"/>
</dbReference>
<evidence type="ECO:0000259" key="2">
    <source>
        <dbReference type="PROSITE" id="PS50943"/>
    </source>
</evidence>
<keyword evidence="4" id="KW-1185">Reference proteome</keyword>
<sequence length="63" mass="7558">MKSKIGELRRKNGLTQQYVASKINVSYQRLSEWEHDKGMPKYDKAYELAKIFNVSMEELYERK</sequence>
<gene>
    <name evidence="3" type="ORF">ABC228_01175</name>
</gene>
<name>A0ABU9XBZ6_9BACI</name>
<dbReference type="PANTHER" id="PTHR46558">
    <property type="entry name" value="TRACRIPTIONAL REGULATORY PROTEIN-RELATED-RELATED"/>
    <property type="match status" value="1"/>
</dbReference>
<reference evidence="3 4" key="1">
    <citation type="submission" date="2024-05" db="EMBL/GenBank/DDBJ databases">
        <authorList>
            <person name="Haq I."/>
            <person name="Ullah Z."/>
            <person name="Ahmad R."/>
            <person name="Li M."/>
            <person name="Tong Y."/>
        </authorList>
    </citation>
    <scope>NUCLEOTIDE SEQUENCE [LARGE SCALE GENOMIC DNA]</scope>
    <source>
        <strain evidence="3 4">16A2E</strain>
    </source>
</reference>
<dbReference type="Proteomes" id="UP001444625">
    <property type="component" value="Unassembled WGS sequence"/>
</dbReference>
<evidence type="ECO:0000313" key="3">
    <source>
        <dbReference type="EMBL" id="MEN2765786.1"/>
    </source>
</evidence>
<dbReference type="CDD" id="cd00093">
    <property type="entry name" value="HTH_XRE"/>
    <property type="match status" value="1"/>
</dbReference>
<dbReference type="EMBL" id="JBDIML010000001">
    <property type="protein sequence ID" value="MEN2765786.1"/>
    <property type="molecule type" value="Genomic_DNA"/>
</dbReference>
<accession>A0ABU9XBZ6</accession>
<dbReference type="SMART" id="SM00530">
    <property type="entry name" value="HTH_XRE"/>
    <property type="match status" value="1"/>
</dbReference>
<evidence type="ECO:0000313" key="4">
    <source>
        <dbReference type="Proteomes" id="UP001444625"/>
    </source>
</evidence>
<protein>
    <submittedName>
        <fullName evidence="3">Helix-turn-helix transcriptional regulator</fullName>
    </submittedName>
</protein>